<organism evidence="3 4">
    <name type="scientific">Holospora obtusa F1</name>
    <dbReference type="NCBI Taxonomy" id="1399147"/>
    <lineage>
        <taxon>Bacteria</taxon>
        <taxon>Pseudomonadati</taxon>
        <taxon>Pseudomonadota</taxon>
        <taxon>Alphaproteobacteria</taxon>
        <taxon>Holosporales</taxon>
        <taxon>Holosporaceae</taxon>
        <taxon>Holospora</taxon>
    </lineage>
</organism>
<evidence type="ECO:0000313" key="4">
    <source>
        <dbReference type="Proteomes" id="UP000019112"/>
    </source>
</evidence>
<dbReference type="Pfam" id="PF03109">
    <property type="entry name" value="ABC1"/>
    <property type="match status" value="1"/>
</dbReference>
<proteinExistence type="inferred from homology"/>
<evidence type="ECO:0000256" key="1">
    <source>
        <dbReference type="ARBA" id="ARBA00009670"/>
    </source>
</evidence>
<dbReference type="SUPFAM" id="SSF56112">
    <property type="entry name" value="Protein kinase-like (PK-like)"/>
    <property type="match status" value="1"/>
</dbReference>
<dbReference type="STRING" id="1399147.P618_200810"/>
<keyword evidence="4" id="KW-1185">Reference proteome</keyword>
<comment type="similarity">
    <text evidence="1">Belongs to the protein kinase superfamily. ADCK protein kinase family.</text>
</comment>
<dbReference type="InterPro" id="IPR011009">
    <property type="entry name" value="Kinase-like_dom_sf"/>
</dbReference>
<dbReference type="eggNOG" id="COG0661">
    <property type="taxonomic scope" value="Bacteria"/>
</dbReference>
<dbReference type="Proteomes" id="UP000019112">
    <property type="component" value="Unassembled WGS sequence"/>
</dbReference>
<dbReference type="EMBL" id="AWTR02000070">
    <property type="protein sequence ID" value="ETZ07039.1"/>
    <property type="molecule type" value="Genomic_DNA"/>
</dbReference>
<dbReference type="InterPro" id="IPR050154">
    <property type="entry name" value="UbiB_kinase"/>
</dbReference>
<feature type="domain" description="ABC1 atypical kinase-like" evidence="2">
    <location>
        <begin position="88"/>
        <end position="303"/>
    </location>
</feature>
<dbReference type="PANTHER" id="PTHR10566">
    <property type="entry name" value="CHAPERONE-ACTIVITY OF BC1 COMPLEX CABC1 -RELATED"/>
    <property type="match status" value="1"/>
</dbReference>
<name>W6TEC5_HOLOB</name>
<evidence type="ECO:0000259" key="2">
    <source>
        <dbReference type="Pfam" id="PF03109"/>
    </source>
</evidence>
<dbReference type="AlphaFoldDB" id="W6TEC5"/>
<sequence length="408" mass="47511">MLIKYAGSRDFAYACAVWKVFKSLSGTKKENEIESLWDLLLQFKGPIVKVLQVLSGMPGLWSSPVAARLQLLSSTSAPLSSSEWREYLKMMVPEIHPKLSFDSVHTGSLGQVHGVFWSQEEFRACKIQYPNMTEILKKDFKFLEIWSNLYQWWKPGIDTTHMLSHLYTSMKQELDYVQEGKWMQWFQKYFQAIPWIRIPSYYPEDSNPTTLMMSWVRGNNFSDELLRGLSQEMRDILSYRLLYAWYQPFFSKGILHADPHMGNYMWDENLCIYMVDFGCICSFSNQWVIGAKALYTALLNKEKTEKIYSTYFGFDPLSPMQTACIDQWAKFLYGPFLVEGVRSLSHSMVQEGLNLLKDIHQTLQRHGPLRIPYEFLLLDRSCVALGSTLIRLQGALCWKTCFQNIMCS</sequence>
<reference evidence="3 4" key="1">
    <citation type="journal article" date="2014" name="FEMS Microbiol. Lett.">
        <title>Draft genome sequences of three Holospora species (Holospora obtusa, Holospora undulata, and Holospora elegans), endonuclear symbiotic bacteria of the ciliate Paramecium caudatum.</title>
        <authorList>
            <person name="Dohra H."/>
            <person name="Tanaka K."/>
            <person name="Suzuki T."/>
            <person name="Fujishima M."/>
            <person name="Suzuki H."/>
        </authorList>
    </citation>
    <scope>NUCLEOTIDE SEQUENCE [LARGE SCALE GENOMIC DNA]</scope>
    <source>
        <strain evidence="3 4">F1</strain>
    </source>
</reference>
<evidence type="ECO:0000313" key="3">
    <source>
        <dbReference type="EMBL" id="ETZ07039.1"/>
    </source>
</evidence>
<dbReference type="InterPro" id="IPR004147">
    <property type="entry name" value="ABC1_dom"/>
</dbReference>
<comment type="caution">
    <text evidence="3">The sequence shown here is derived from an EMBL/GenBank/DDBJ whole genome shotgun (WGS) entry which is preliminary data.</text>
</comment>
<gene>
    <name evidence="3" type="ORF">P618_200810</name>
</gene>
<dbReference type="OrthoDB" id="9795390at2"/>
<protein>
    <recommendedName>
        <fullName evidence="2">ABC1 atypical kinase-like domain-containing protein</fullName>
    </recommendedName>
</protein>
<dbReference type="RefSeq" id="WP_021827777.1">
    <property type="nucleotide sequence ID" value="NZ_AWTR02000070.1"/>
</dbReference>
<accession>W6TEC5</accession>
<dbReference type="PANTHER" id="PTHR10566:SF113">
    <property type="entry name" value="PROTEIN ACTIVITY OF BC1 COMPLEX KINASE 7, CHLOROPLASTIC"/>
    <property type="match status" value="1"/>
</dbReference>